<evidence type="ECO:0000256" key="2">
    <source>
        <dbReference type="ARBA" id="ARBA00022692"/>
    </source>
</evidence>
<name>A0ABM7UMM9_9LEPT</name>
<evidence type="ECO:0000256" key="1">
    <source>
        <dbReference type="ARBA" id="ARBA00004141"/>
    </source>
</evidence>
<dbReference type="EMBL" id="AP025028">
    <property type="protein sequence ID" value="BDA80303.1"/>
    <property type="molecule type" value="Genomic_DNA"/>
</dbReference>
<evidence type="ECO:0000256" key="5">
    <source>
        <dbReference type="SAM" id="Phobius"/>
    </source>
</evidence>
<feature type="transmembrane region" description="Helical" evidence="5">
    <location>
        <begin position="98"/>
        <end position="117"/>
    </location>
</feature>
<evidence type="ECO:0000256" key="4">
    <source>
        <dbReference type="ARBA" id="ARBA00023136"/>
    </source>
</evidence>
<feature type="transmembrane region" description="Helical" evidence="5">
    <location>
        <begin position="75"/>
        <end position="92"/>
    </location>
</feature>
<organism evidence="6 7">
    <name type="scientific">Leptospira kobayashii</name>
    <dbReference type="NCBI Taxonomy" id="1917830"/>
    <lineage>
        <taxon>Bacteria</taxon>
        <taxon>Pseudomonadati</taxon>
        <taxon>Spirochaetota</taxon>
        <taxon>Spirochaetia</taxon>
        <taxon>Leptospirales</taxon>
        <taxon>Leptospiraceae</taxon>
        <taxon>Leptospira</taxon>
    </lineage>
</organism>
<keyword evidence="4 5" id="KW-0472">Membrane</keyword>
<comment type="subcellular location">
    <subcellularLocation>
        <location evidence="1">Membrane</location>
        <topology evidence="1">Multi-pass membrane protein</topology>
    </subcellularLocation>
</comment>
<dbReference type="RefSeq" id="WP_109021359.1">
    <property type="nucleotide sequence ID" value="NZ_AP025028.1"/>
</dbReference>
<gene>
    <name evidence="6" type="ORF">LPTSP3_g32330</name>
</gene>
<accession>A0ABM7UMM9</accession>
<dbReference type="PIRSF" id="PIRSF030066">
    <property type="entry name" value="UCP030066"/>
    <property type="match status" value="1"/>
</dbReference>
<keyword evidence="7" id="KW-1185">Reference proteome</keyword>
<dbReference type="InterPro" id="IPR032808">
    <property type="entry name" value="DoxX"/>
</dbReference>
<evidence type="ECO:0000313" key="7">
    <source>
        <dbReference type="Proteomes" id="UP000245263"/>
    </source>
</evidence>
<feature type="transmembrane region" description="Helical" evidence="5">
    <location>
        <begin position="48"/>
        <end position="68"/>
    </location>
</feature>
<sequence>MNKEKIKTIAYWVITILIGANYLFAGFIYLTRNPEVVAGMSQLGYPSYFPLILGTWKLLGGIAIMVPGFALLKEWAYAGIFFNLTSAAISSAASGLEIQHVISPLVMLVFVILSWWLRPENSKLTSIKSK</sequence>
<dbReference type="Pfam" id="PF13564">
    <property type="entry name" value="DoxX_2"/>
    <property type="match status" value="1"/>
</dbReference>
<evidence type="ECO:0008006" key="8">
    <source>
        <dbReference type="Google" id="ProtNLM"/>
    </source>
</evidence>
<protein>
    <recommendedName>
        <fullName evidence="8">DoxX-like family protein</fullName>
    </recommendedName>
</protein>
<evidence type="ECO:0000256" key="3">
    <source>
        <dbReference type="ARBA" id="ARBA00022989"/>
    </source>
</evidence>
<dbReference type="InterPro" id="IPR016944">
    <property type="entry name" value="UCP030066"/>
</dbReference>
<evidence type="ECO:0000313" key="6">
    <source>
        <dbReference type="EMBL" id="BDA80303.1"/>
    </source>
</evidence>
<dbReference type="Proteomes" id="UP000245263">
    <property type="component" value="Chromosome 1"/>
</dbReference>
<reference evidence="6 7" key="1">
    <citation type="submission" date="2021-08" db="EMBL/GenBank/DDBJ databases">
        <title>Complete genome sequence of Leptospira kobayashii strain E30.</title>
        <authorList>
            <person name="Nakao R."/>
            <person name="Nakamura S."/>
            <person name="Masuzawa T."/>
            <person name="Koizumi N."/>
        </authorList>
    </citation>
    <scope>NUCLEOTIDE SEQUENCE [LARGE SCALE GENOMIC DNA]</scope>
    <source>
        <strain evidence="6 7">E30</strain>
    </source>
</reference>
<proteinExistence type="predicted"/>
<keyword evidence="2 5" id="KW-0812">Transmembrane</keyword>
<keyword evidence="3 5" id="KW-1133">Transmembrane helix</keyword>
<feature type="transmembrane region" description="Helical" evidence="5">
    <location>
        <begin position="9"/>
        <end position="28"/>
    </location>
</feature>